<feature type="region of interest" description="Disordered" evidence="1">
    <location>
        <begin position="531"/>
        <end position="625"/>
    </location>
</feature>
<evidence type="ECO:0000313" key="3">
    <source>
        <dbReference type="Proteomes" id="UP001159428"/>
    </source>
</evidence>
<accession>A0AAU9WGR9</accession>
<feature type="compositionally biased region" description="Basic and acidic residues" evidence="1">
    <location>
        <begin position="26"/>
        <end position="36"/>
    </location>
</feature>
<gene>
    <name evidence="2" type="ORF">PMEA_00004054</name>
</gene>
<proteinExistence type="predicted"/>
<feature type="region of interest" description="Disordered" evidence="1">
    <location>
        <begin position="62"/>
        <end position="91"/>
    </location>
</feature>
<protein>
    <submittedName>
        <fullName evidence="2">Uncharacterized protein</fullName>
    </submittedName>
</protein>
<feature type="region of interest" description="Disordered" evidence="1">
    <location>
        <begin position="1"/>
        <end position="39"/>
    </location>
</feature>
<feature type="region of interest" description="Disordered" evidence="1">
    <location>
        <begin position="246"/>
        <end position="268"/>
    </location>
</feature>
<organism evidence="2 3">
    <name type="scientific">Pocillopora meandrina</name>
    <dbReference type="NCBI Taxonomy" id="46732"/>
    <lineage>
        <taxon>Eukaryota</taxon>
        <taxon>Metazoa</taxon>
        <taxon>Cnidaria</taxon>
        <taxon>Anthozoa</taxon>
        <taxon>Hexacorallia</taxon>
        <taxon>Scleractinia</taxon>
        <taxon>Astrocoeniina</taxon>
        <taxon>Pocilloporidae</taxon>
        <taxon>Pocillopora</taxon>
    </lineage>
</organism>
<feature type="compositionally biased region" description="Basic residues" evidence="1">
    <location>
        <begin position="248"/>
        <end position="268"/>
    </location>
</feature>
<feature type="compositionally biased region" description="Basic and acidic residues" evidence="1">
    <location>
        <begin position="71"/>
        <end position="91"/>
    </location>
</feature>
<comment type="caution">
    <text evidence="2">The sequence shown here is derived from an EMBL/GenBank/DDBJ whole genome shotgun (WGS) entry which is preliminary data.</text>
</comment>
<dbReference type="AlphaFoldDB" id="A0AAU9WGR9"/>
<feature type="region of interest" description="Disordered" evidence="1">
    <location>
        <begin position="173"/>
        <end position="192"/>
    </location>
</feature>
<reference evidence="2 3" key="1">
    <citation type="submission" date="2022-05" db="EMBL/GenBank/DDBJ databases">
        <authorList>
            <consortium name="Genoscope - CEA"/>
            <person name="William W."/>
        </authorList>
    </citation>
    <scope>NUCLEOTIDE SEQUENCE [LARGE SCALE GENOMIC DNA]</scope>
</reference>
<sequence length="625" mass="72923">GIKDCTAHGPPSEETRRMLQTSENPIPHHEESRIPHPDTISLKKSSTLNGLIDRFIWLNERRPTQRATPQKPREEIGVEKSRTAQRPIESRRGLVAVHNSIESILNFKTNPNLEETKVTLRGNVFPRVLRDRDKILHGKGESVSKKLSIPNKYWETFQREKKYRDLIPRPKRQEAAANFPGRKRTLDSSEETSTILGRKTLSYSEPTYRPSTGTHSGEKLYTDPRRLVSILGDPLPYKRSNIANQKARSVRSKRVQVSRKERKRKAHRKKHFKKPFLHSWRLESSDWNKQDMDEFYSQDFDSNYLDGELTRRDKSEHKMLERLLDDSSPSFGTRDEKLEEESTIKQIEDLSRQSTALSKEYDFTDLPSQFANMEVSEGDLPWYDQINDGGVNVRKSRVTRRKDKKHHHTRANLRSEKRNFPIKLETRSSYHQATSLSLPRQRRDKRSFHHHRYYHHHLWPPSALQVRMFPYYDYPYAMDNSESGFTHFHRFPTLQRYPSLQRWPESPMSSMAERFIPFPRLPKISEFSPDPLERLERLPPPTPIPPAIMDQEEAGTREDEPIDELTPLPEPIPEPEPPPIPELASIKEIPPISEPQEKAPDNLDPKKTFDTGESNGGVKKSTSRQ</sequence>
<feature type="compositionally biased region" description="Basic and acidic residues" evidence="1">
    <location>
        <begin position="1"/>
        <end position="17"/>
    </location>
</feature>
<feature type="non-terminal residue" evidence="2">
    <location>
        <position position="1"/>
    </location>
</feature>
<feature type="compositionally biased region" description="Pro residues" evidence="1">
    <location>
        <begin position="568"/>
        <end position="581"/>
    </location>
</feature>
<dbReference type="Proteomes" id="UP001159428">
    <property type="component" value="Unassembled WGS sequence"/>
</dbReference>
<feature type="compositionally biased region" description="Basic and acidic residues" evidence="1">
    <location>
        <begin position="595"/>
        <end position="610"/>
    </location>
</feature>
<evidence type="ECO:0000313" key="2">
    <source>
        <dbReference type="EMBL" id="CAH3111332.1"/>
    </source>
</evidence>
<dbReference type="EMBL" id="CALNXJ010000012">
    <property type="protein sequence ID" value="CAH3111332.1"/>
    <property type="molecule type" value="Genomic_DNA"/>
</dbReference>
<evidence type="ECO:0000256" key="1">
    <source>
        <dbReference type="SAM" id="MobiDB-lite"/>
    </source>
</evidence>
<keyword evidence="3" id="KW-1185">Reference proteome</keyword>
<name>A0AAU9WGR9_9CNID</name>